<proteinExistence type="predicted"/>
<protein>
    <submittedName>
        <fullName evidence="2">Bacteriophage HK97-gp10 putative tail-component</fullName>
    </submittedName>
</protein>
<evidence type="ECO:0000313" key="2">
    <source>
        <dbReference type="EMBL" id="TCS62043.1"/>
    </source>
</evidence>
<dbReference type="RefSeq" id="WP_116441716.1">
    <property type="nucleotide sequence ID" value="NZ_BHEO01000008.1"/>
</dbReference>
<dbReference type="AlphaFoldDB" id="A0A4R3JAK0"/>
<dbReference type="EMBL" id="BHEO01000008">
    <property type="protein sequence ID" value="GBU05185.1"/>
    <property type="molecule type" value="Genomic_DNA"/>
</dbReference>
<dbReference type="Proteomes" id="UP000294613">
    <property type="component" value="Unassembled WGS sequence"/>
</dbReference>
<reference evidence="2 3" key="2">
    <citation type="submission" date="2019-03" db="EMBL/GenBank/DDBJ databases">
        <title>Genomic Encyclopedia of Type Strains, Phase IV (KMG-IV): sequencing the most valuable type-strain genomes for metagenomic binning, comparative biology and taxonomic classification.</title>
        <authorList>
            <person name="Goeker M."/>
        </authorList>
    </citation>
    <scope>NUCLEOTIDE SEQUENCE [LARGE SCALE GENOMIC DNA]</scope>
    <source>
        <strain evidence="2 3">DSM 103426</strain>
    </source>
</reference>
<sequence length="126" mass="14532">MAKIDIDELAIAVINELDAYREDVMEAVEKAVKETAKQTAAELRTTSPERDGDYKKHWTYKRDAKLKGRYKFNTVVYSKKPSYRITHLLEHGHAKRNGGRVDGIPHISIAEKHAKEILMERLKRSL</sequence>
<name>A0A4R3JAK0_9FIRM</name>
<reference evidence="1 4" key="1">
    <citation type="journal article" date="2018" name="Int. J. Syst. Evol. Microbiol.">
        <title>Draft Genome Sequence of Faecalimonas umbilicata JCM 30896T, an Acetate-Producing Bacterium Isolated from Human Feces.</title>
        <authorList>
            <person name="Sakamoto M."/>
            <person name="Ikeyama N."/>
            <person name="Yuki M."/>
            <person name="Ohkuma M."/>
        </authorList>
    </citation>
    <scope>NUCLEOTIDE SEQUENCE [LARGE SCALE GENOMIC DNA]</scope>
    <source>
        <strain evidence="1 4">EGH7</strain>
    </source>
</reference>
<keyword evidence="4" id="KW-1185">Reference proteome</keyword>
<evidence type="ECO:0000313" key="1">
    <source>
        <dbReference type="EMBL" id="GBU05185.1"/>
    </source>
</evidence>
<evidence type="ECO:0000313" key="3">
    <source>
        <dbReference type="Proteomes" id="UP000294613"/>
    </source>
</evidence>
<dbReference type="Proteomes" id="UP000702954">
    <property type="component" value="Unassembled WGS sequence"/>
</dbReference>
<dbReference type="InterPro" id="IPR010064">
    <property type="entry name" value="HK97-gp10_tail"/>
</dbReference>
<organism evidence="2 3">
    <name type="scientific">Faecalimonas umbilicata</name>
    <dbReference type="NCBI Taxonomy" id="1912855"/>
    <lineage>
        <taxon>Bacteria</taxon>
        <taxon>Bacillati</taxon>
        <taxon>Bacillota</taxon>
        <taxon>Clostridia</taxon>
        <taxon>Lachnospirales</taxon>
        <taxon>Lachnospiraceae</taxon>
        <taxon>Faecalimonas</taxon>
    </lineage>
</organism>
<dbReference type="EMBL" id="SLZV01000034">
    <property type="protein sequence ID" value="TCS62043.1"/>
    <property type="molecule type" value="Genomic_DNA"/>
</dbReference>
<comment type="caution">
    <text evidence="2">The sequence shown here is derived from an EMBL/GenBank/DDBJ whole genome shotgun (WGS) entry which is preliminary data.</text>
</comment>
<gene>
    <name evidence="1" type="primary">pi237</name>
    <name evidence="2" type="ORF">EDD74_13435</name>
    <name evidence="1" type="ORF">FAEUMB_17260</name>
</gene>
<dbReference type="Pfam" id="PF04883">
    <property type="entry name" value="HK97-gp10_like"/>
    <property type="match status" value="1"/>
</dbReference>
<evidence type="ECO:0000313" key="4">
    <source>
        <dbReference type="Proteomes" id="UP000702954"/>
    </source>
</evidence>
<accession>A0A4R3JAK0</accession>